<dbReference type="GO" id="GO:0016787">
    <property type="term" value="F:hydrolase activity"/>
    <property type="evidence" value="ECO:0007669"/>
    <property type="project" value="UniProtKB-KW"/>
</dbReference>
<dbReference type="PANTHER" id="PTHR22930:SF269">
    <property type="entry name" value="NUCLEASE HARBI1-LIKE PROTEIN"/>
    <property type="match status" value="1"/>
</dbReference>
<evidence type="ECO:0000259" key="8">
    <source>
        <dbReference type="Pfam" id="PF13359"/>
    </source>
</evidence>
<sequence length="372" mass="43440">MNTNNTMESDSSSRSSETVLLYYNLRKKMWVRPIFVERRDLGEFWTLVPQLKNNLEKFSNYYRMSPTCLQYMLDNITPLSNIGSILQLVNVLLQHLIDLELALIILSAIIEETLDLIYTSLSNIYLKFPTKNVWLRIADEFREKRYFPNCIGALDGKHIRIKKPKHSGSLYFNYKGYYSVVLIFLVDANYNLTVINIGNYGRSSDGGIFYNSRFGQLLNSGELNLPEKVPLDHNTVPLPFVIIADEAFRLSENLLKPFPRRDLNYQKKIFSYRLSHARQMVECTFGILVSKFRIFETSISIAPEKVDTIIKTACLLHNIIRQRDQLDNDAPIFDRKLKFNLSQLQTNLKLRKLDIILFYIFLINCKNRVFCI</sequence>
<keyword evidence="6" id="KW-0378">Hydrolase</keyword>
<dbReference type="InterPro" id="IPR027806">
    <property type="entry name" value="HARBI1_dom"/>
</dbReference>
<dbReference type="EMBL" id="JARPUR010000002">
    <property type="protein sequence ID" value="KAK4882779.1"/>
    <property type="molecule type" value="Genomic_DNA"/>
</dbReference>
<comment type="subcellular location">
    <subcellularLocation>
        <location evidence="2">Nucleus</location>
    </subcellularLocation>
</comment>
<feature type="domain" description="DDE Tnp4" evidence="8">
    <location>
        <begin position="154"/>
        <end position="318"/>
    </location>
</feature>
<dbReference type="InterPro" id="IPR045249">
    <property type="entry name" value="HARBI1-like"/>
</dbReference>
<keyword evidence="5" id="KW-0479">Metal-binding</keyword>
<evidence type="ECO:0000256" key="3">
    <source>
        <dbReference type="ARBA" id="ARBA00006958"/>
    </source>
</evidence>
<keyword evidence="7" id="KW-0539">Nucleus</keyword>
<evidence type="ECO:0000313" key="10">
    <source>
        <dbReference type="Proteomes" id="UP001353858"/>
    </source>
</evidence>
<keyword evidence="10" id="KW-1185">Reference proteome</keyword>
<gene>
    <name evidence="9" type="ORF">RN001_006098</name>
</gene>
<proteinExistence type="inferred from homology"/>
<evidence type="ECO:0000256" key="1">
    <source>
        <dbReference type="ARBA" id="ARBA00001968"/>
    </source>
</evidence>
<dbReference type="AlphaFoldDB" id="A0AAN7SJH6"/>
<reference evidence="10" key="1">
    <citation type="submission" date="2023-01" db="EMBL/GenBank/DDBJ databases">
        <title>Key to firefly adult light organ development and bioluminescence: homeobox transcription factors regulate luciferase expression and transportation to peroxisome.</title>
        <authorList>
            <person name="Fu X."/>
        </authorList>
    </citation>
    <scope>NUCLEOTIDE SEQUENCE [LARGE SCALE GENOMIC DNA]</scope>
</reference>
<evidence type="ECO:0000256" key="5">
    <source>
        <dbReference type="ARBA" id="ARBA00022723"/>
    </source>
</evidence>
<dbReference type="GO" id="GO:0046872">
    <property type="term" value="F:metal ion binding"/>
    <property type="evidence" value="ECO:0007669"/>
    <property type="project" value="UniProtKB-KW"/>
</dbReference>
<evidence type="ECO:0000256" key="4">
    <source>
        <dbReference type="ARBA" id="ARBA00022722"/>
    </source>
</evidence>
<organism evidence="9 10">
    <name type="scientific">Aquatica leii</name>
    <dbReference type="NCBI Taxonomy" id="1421715"/>
    <lineage>
        <taxon>Eukaryota</taxon>
        <taxon>Metazoa</taxon>
        <taxon>Ecdysozoa</taxon>
        <taxon>Arthropoda</taxon>
        <taxon>Hexapoda</taxon>
        <taxon>Insecta</taxon>
        <taxon>Pterygota</taxon>
        <taxon>Neoptera</taxon>
        <taxon>Endopterygota</taxon>
        <taxon>Coleoptera</taxon>
        <taxon>Polyphaga</taxon>
        <taxon>Elateriformia</taxon>
        <taxon>Elateroidea</taxon>
        <taxon>Lampyridae</taxon>
        <taxon>Luciolinae</taxon>
        <taxon>Aquatica</taxon>
    </lineage>
</organism>
<evidence type="ECO:0000256" key="7">
    <source>
        <dbReference type="ARBA" id="ARBA00023242"/>
    </source>
</evidence>
<evidence type="ECO:0000313" key="9">
    <source>
        <dbReference type="EMBL" id="KAK4882779.1"/>
    </source>
</evidence>
<dbReference type="PANTHER" id="PTHR22930">
    <property type="match status" value="1"/>
</dbReference>
<accession>A0AAN7SJH6</accession>
<evidence type="ECO:0000256" key="2">
    <source>
        <dbReference type="ARBA" id="ARBA00004123"/>
    </source>
</evidence>
<dbReference type="GO" id="GO:0004518">
    <property type="term" value="F:nuclease activity"/>
    <property type="evidence" value="ECO:0007669"/>
    <property type="project" value="UniProtKB-KW"/>
</dbReference>
<comment type="cofactor">
    <cofactor evidence="1">
        <name>a divalent metal cation</name>
        <dbReference type="ChEBI" id="CHEBI:60240"/>
    </cofactor>
</comment>
<evidence type="ECO:0000256" key="6">
    <source>
        <dbReference type="ARBA" id="ARBA00022801"/>
    </source>
</evidence>
<protein>
    <recommendedName>
        <fullName evidence="8">DDE Tnp4 domain-containing protein</fullName>
    </recommendedName>
</protein>
<name>A0AAN7SJH6_9COLE</name>
<comment type="caution">
    <text evidence="9">The sequence shown here is derived from an EMBL/GenBank/DDBJ whole genome shotgun (WGS) entry which is preliminary data.</text>
</comment>
<keyword evidence="4" id="KW-0540">Nuclease</keyword>
<dbReference type="Pfam" id="PF13359">
    <property type="entry name" value="DDE_Tnp_4"/>
    <property type="match status" value="1"/>
</dbReference>
<dbReference type="GO" id="GO:0005634">
    <property type="term" value="C:nucleus"/>
    <property type="evidence" value="ECO:0007669"/>
    <property type="project" value="UniProtKB-SubCell"/>
</dbReference>
<dbReference type="Proteomes" id="UP001353858">
    <property type="component" value="Unassembled WGS sequence"/>
</dbReference>
<comment type="similarity">
    <text evidence="3">Belongs to the HARBI1 family.</text>
</comment>